<keyword evidence="1 3" id="KW-0732">Signal</keyword>
<feature type="domain" description="Gnk2-homologous" evidence="4">
    <location>
        <begin position="26"/>
        <end position="136"/>
    </location>
</feature>
<evidence type="ECO:0000256" key="2">
    <source>
        <dbReference type="ARBA" id="ARBA00022737"/>
    </source>
</evidence>
<evidence type="ECO:0000256" key="1">
    <source>
        <dbReference type="ARBA" id="ARBA00022729"/>
    </source>
</evidence>
<dbReference type="OMA" id="VCHRERD"/>
<dbReference type="InterPro" id="IPR038408">
    <property type="entry name" value="GNK2_sf"/>
</dbReference>
<sequence>MDSARLLLLIAVASLGGAAAADDHLVFSNYTCSAPGNYTSNSPYARNLARLLAPLSRPAAVDNWLFHQITVYGTTTPDDQASGLAMCFADSAPDRCRTCLATVSSAHALFPACDHSRNVSFISSDGCVIRYAAGGVTPFFVSSAADDASGARLVLRSRTQAADAAAMRDARRVLLSRLAESAAGDDDRRFAAGNQGYMDAAGRGTWQVIYGMAQCTRDLPPAECSGCLLDHLGVMYRDASVTNSTEASVMGLTCYLTYQMNKPIHIAGVALPPAAQPSETPTGSAPPPPVVKTTVLIAALAAAAVTLFSVGV</sequence>
<dbReference type="Gene3D" id="3.30.430.20">
    <property type="entry name" value="Gnk2 domain, C-X8-C-X2-C motif"/>
    <property type="match status" value="2"/>
</dbReference>
<evidence type="ECO:0000259" key="4">
    <source>
        <dbReference type="PROSITE" id="PS51473"/>
    </source>
</evidence>
<dbReference type="InterPro" id="IPR002902">
    <property type="entry name" value="GNK2"/>
</dbReference>
<proteinExistence type="predicted"/>
<feature type="signal peptide" evidence="3">
    <location>
        <begin position="1"/>
        <end position="20"/>
    </location>
</feature>
<feature type="chain" id="PRO_5020891005" description="Gnk2-homologous domain-containing protein" evidence="3">
    <location>
        <begin position="21"/>
        <end position="312"/>
    </location>
</feature>
<dbReference type="Gramene" id="TKW02698">
    <property type="protein sequence ID" value="TKW02698"/>
    <property type="gene ID" value="SEVIR_8G257400v2"/>
</dbReference>
<name>A0A4U6TJP3_SETVI</name>
<dbReference type="CDD" id="cd23509">
    <property type="entry name" value="Gnk2-like"/>
    <property type="match status" value="2"/>
</dbReference>
<evidence type="ECO:0000313" key="5">
    <source>
        <dbReference type="EMBL" id="TKW02698.1"/>
    </source>
</evidence>
<dbReference type="Pfam" id="PF01657">
    <property type="entry name" value="Stress-antifung"/>
    <property type="match status" value="2"/>
</dbReference>
<dbReference type="AlphaFoldDB" id="A0A4U6TJP3"/>
<keyword evidence="6" id="KW-1185">Reference proteome</keyword>
<evidence type="ECO:0000256" key="3">
    <source>
        <dbReference type="SAM" id="SignalP"/>
    </source>
</evidence>
<protein>
    <recommendedName>
        <fullName evidence="4">Gnk2-homologous domain-containing protein</fullName>
    </recommendedName>
</protein>
<feature type="domain" description="Gnk2-homologous" evidence="4">
    <location>
        <begin position="149"/>
        <end position="263"/>
    </location>
</feature>
<accession>A0A4U6TJP3</accession>
<organism evidence="5 6">
    <name type="scientific">Setaria viridis</name>
    <name type="common">Green bristlegrass</name>
    <name type="synonym">Setaria italica subsp. viridis</name>
    <dbReference type="NCBI Taxonomy" id="4556"/>
    <lineage>
        <taxon>Eukaryota</taxon>
        <taxon>Viridiplantae</taxon>
        <taxon>Streptophyta</taxon>
        <taxon>Embryophyta</taxon>
        <taxon>Tracheophyta</taxon>
        <taxon>Spermatophyta</taxon>
        <taxon>Magnoliopsida</taxon>
        <taxon>Liliopsida</taxon>
        <taxon>Poales</taxon>
        <taxon>Poaceae</taxon>
        <taxon>PACMAD clade</taxon>
        <taxon>Panicoideae</taxon>
        <taxon>Panicodae</taxon>
        <taxon>Paniceae</taxon>
        <taxon>Cenchrinae</taxon>
        <taxon>Setaria</taxon>
    </lineage>
</organism>
<evidence type="ECO:0000313" key="6">
    <source>
        <dbReference type="Proteomes" id="UP000298652"/>
    </source>
</evidence>
<dbReference type="EMBL" id="CM016559">
    <property type="protein sequence ID" value="TKW02698.1"/>
    <property type="molecule type" value="Genomic_DNA"/>
</dbReference>
<dbReference type="PROSITE" id="PS51473">
    <property type="entry name" value="GNK2"/>
    <property type="match status" value="2"/>
</dbReference>
<reference evidence="5" key="1">
    <citation type="submission" date="2019-03" db="EMBL/GenBank/DDBJ databases">
        <title>WGS assembly of Setaria viridis.</title>
        <authorList>
            <person name="Huang P."/>
            <person name="Jenkins J."/>
            <person name="Grimwood J."/>
            <person name="Barry K."/>
            <person name="Healey A."/>
            <person name="Mamidi S."/>
            <person name="Sreedasyam A."/>
            <person name="Shu S."/>
            <person name="Feldman M."/>
            <person name="Wu J."/>
            <person name="Yu Y."/>
            <person name="Chen C."/>
            <person name="Johnson J."/>
            <person name="Rokhsar D."/>
            <person name="Baxter I."/>
            <person name="Schmutz J."/>
            <person name="Brutnell T."/>
            <person name="Kellogg E."/>
        </authorList>
    </citation>
    <scope>NUCLEOTIDE SEQUENCE [LARGE SCALE GENOMIC DNA]</scope>
</reference>
<keyword evidence="2" id="KW-0677">Repeat</keyword>
<dbReference type="PANTHER" id="PTHR32099:SF102">
    <property type="entry name" value="OS12G0608700 PROTEIN"/>
    <property type="match status" value="1"/>
</dbReference>
<dbReference type="PANTHER" id="PTHR32099">
    <property type="entry name" value="CYSTEINE-RICH REPEAT SECRETORY PROTEIN"/>
    <property type="match status" value="1"/>
</dbReference>
<gene>
    <name evidence="5" type="ORF">SEVIR_8G257400v2</name>
</gene>
<dbReference type="Proteomes" id="UP000298652">
    <property type="component" value="Chromosome 8"/>
</dbReference>